<gene>
    <name evidence="2" type="ORF">KXQ929_LOCUS54282</name>
</gene>
<evidence type="ECO:0000256" key="1">
    <source>
        <dbReference type="SAM" id="MobiDB-lite"/>
    </source>
</evidence>
<proteinExistence type="predicted"/>
<sequence length="49" mass="5577">EIEQDENEPVNEVSRVVETVEETTTEEREPSTEDRIKEAEAENVSSEAI</sequence>
<protein>
    <submittedName>
        <fullName evidence="2">Uncharacterized protein</fullName>
    </submittedName>
</protein>
<evidence type="ECO:0000313" key="2">
    <source>
        <dbReference type="EMBL" id="CAF4457021.1"/>
    </source>
</evidence>
<comment type="caution">
    <text evidence="2">The sequence shown here is derived from an EMBL/GenBank/DDBJ whole genome shotgun (WGS) entry which is preliminary data.</text>
</comment>
<feature type="region of interest" description="Disordered" evidence="1">
    <location>
        <begin position="1"/>
        <end position="49"/>
    </location>
</feature>
<feature type="compositionally biased region" description="Basic and acidic residues" evidence="1">
    <location>
        <begin position="25"/>
        <end position="40"/>
    </location>
</feature>
<organism evidence="2 3">
    <name type="scientific">Adineta steineri</name>
    <dbReference type="NCBI Taxonomy" id="433720"/>
    <lineage>
        <taxon>Eukaryota</taxon>
        <taxon>Metazoa</taxon>
        <taxon>Spiralia</taxon>
        <taxon>Gnathifera</taxon>
        <taxon>Rotifera</taxon>
        <taxon>Eurotatoria</taxon>
        <taxon>Bdelloidea</taxon>
        <taxon>Adinetida</taxon>
        <taxon>Adinetidae</taxon>
        <taxon>Adineta</taxon>
    </lineage>
</organism>
<dbReference type="AlphaFoldDB" id="A0A820SFD8"/>
<name>A0A820SFD8_9BILA</name>
<accession>A0A820SFD8</accession>
<feature type="non-terminal residue" evidence="2">
    <location>
        <position position="49"/>
    </location>
</feature>
<evidence type="ECO:0000313" key="3">
    <source>
        <dbReference type="Proteomes" id="UP000663868"/>
    </source>
</evidence>
<reference evidence="2" key="1">
    <citation type="submission" date="2021-02" db="EMBL/GenBank/DDBJ databases">
        <authorList>
            <person name="Nowell W R."/>
        </authorList>
    </citation>
    <scope>NUCLEOTIDE SEQUENCE</scope>
</reference>
<dbReference type="EMBL" id="CAJOBB010032360">
    <property type="protein sequence ID" value="CAF4457021.1"/>
    <property type="molecule type" value="Genomic_DNA"/>
</dbReference>
<dbReference type="Proteomes" id="UP000663868">
    <property type="component" value="Unassembled WGS sequence"/>
</dbReference>
<feature type="non-terminal residue" evidence="2">
    <location>
        <position position="1"/>
    </location>
</feature>